<name>A0ABS3HDI9_9ENTE</name>
<accession>A0ABS3HDI9</accession>
<evidence type="ECO:0000256" key="6">
    <source>
        <dbReference type="ARBA" id="ARBA00009541"/>
    </source>
</evidence>
<reference evidence="11 12" key="1">
    <citation type="submission" date="2021-03" db="EMBL/GenBank/DDBJ databases">
        <title>Enterococcal diversity collection.</title>
        <authorList>
            <person name="Gilmore M.S."/>
            <person name="Schwartzman J."/>
            <person name="Van Tyne D."/>
            <person name="Martin M."/>
            <person name="Earl A.M."/>
            <person name="Manson A.L."/>
            <person name="Straub T."/>
            <person name="Salamzade R."/>
            <person name="Saavedra J."/>
            <person name="Lebreton F."/>
            <person name="Prichula J."/>
            <person name="Schaufler K."/>
            <person name="Gaca A."/>
            <person name="Sgardioli B."/>
            <person name="Wagenaar J."/>
            <person name="Strong T."/>
        </authorList>
    </citation>
    <scope>NUCLEOTIDE SEQUENCE [LARGE SCALE GENOMIC DNA]</scope>
    <source>
        <strain evidence="11 12">MJM16</strain>
    </source>
</reference>
<evidence type="ECO:0000313" key="11">
    <source>
        <dbReference type="EMBL" id="MBO0451527.1"/>
    </source>
</evidence>
<comment type="cofactor">
    <cofactor evidence="3">
        <name>Co(2+)</name>
        <dbReference type="ChEBI" id="CHEBI:48828"/>
    </cofactor>
</comment>
<dbReference type="NCBIfam" id="TIGR01163">
    <property type="entry name" value="rpe"/>
    <property type="match status" value="1"/>
</dbReference>
<evidence type="ECO:0000256" key="3">
    <source>
        <dbReference type="ARBA" id="ARBA00001941"/>
    </source>
</evidence>
<keyword evidence="8" id="KW-0479">Metal-binding</keyword>
<dbReference type="EMBL" id="JAFLVR010000010">
    <property type="protein sequence ID" value="MBO0451527.1"/>
    <property type="molecule type" value="Genomic_DNA"/>
</dbReference>
<dbReference type="InterPro" id="IPR013785">
    <property type="entry name" value="Aldolase_TIM"/>
</dbReference>
<dbReference type="PANTHER" id="PTHR11749">
    <property type="entry name" value="RIBULOSE-5-PHOSPHATE-3-EPIMERASE"/>
    <property type="match status" value="1"/>
</dbReference>
<dbReference type="NCBIfam" id="NF004076">
    <property type="entry name" value="PRK05581.1-4"/>
    <property type="match status" value="1"/>
</dbReference>
<dbReference type="Gene3D" id="3.20.20.70">
    <property type="entry name" value="Aldolase class I"/>
    <property type="match status" value="1"/>
</dbReference>
<evidence type="ECO:0000256" key="1">
    <source>
        <dbReference type="ARBA" id="ARBA00001782"/>
    </source>
</evidence>
<evidence type="ECO:0000256" key="8">
    <source>
        <dbReference type="ARBA" id="ARBA00022723"/>
    </source>
</evidence>
<evidence type="ECO:0000313" key="12">
    <source>
        <dbReference type="Proteomes" id="UP000664495"/>
    </source>
</evidence>
<evidence type="ECO:0000256" key="4">
    <source>
        <dbReference type="ARBA" id="ARBA00001947"/>
    </source>
</evidence>
<comment type="cofactor">
    <cofactor evidence="4">
        <name>Zn(2+)</name>
        <dbReference type="ChEBI" id="CHEBI:29105"/>
    </cofactor>
</comment>
<evidence type="ECO:0000256" key="10">
    <source>
        <dbReference type="NCBIfam" id="TIGR01163"/>
    </source>
</evidence>
<keyword evidence="9 11" id="KW-0413">Isomerase</keyword>
<dbReference type="Pfam" id="PF00834">
    <property type="entry name" value="Ribul_P_3_epim"/>
    <property type="match status" value="1"/>
</dbReference>
<dbReference type="Proteomes" id="UP000664495">
    <property type="component" value="Unassembled WGS sequence"/>
</dbReference>
<dbReference type="GO" id="GO:0004750">
    <property type="term" value="F:D-ribulose-phosphate 3-epimerase activity"/>
    <property type="evidence" value="ECO:0007669"/>
    <property type="project" value="UniProtKB-EC"/>
</dbReference>
<evidence type="ECO:0000256" key="5">
    <source>
        <dbReference type="ARBA" id="ARBA00001954"/>
    </source>
</evidence>
<comment type="cofactor">
    <cofactor evidence="5">
        <name>Fe(2+)</name>
        <dbReference type="ChEBI" id="CHEBI:29033"/>
    </cofactor>
</comment>
<comment type="cofactor">
    <cofactor evidence="2">
        <name>Mn(2+)</name>
        <dbReference type="ChEBI" id="CHEBI:29035"/>
    </cofactor>
</comment>
<comment type="similarity">
    <text evidence="6">Belongs to the ribulose-phosphate 3-epimerase family.</text>
</comment>
<sequence length="220" mass="24495">MSNKLICPSMMCADFSNLEAEVETLDKAGIDIFHLDIMDGSFVPNFGMGLQDVEIIRKLTNKLVDIHLMIDNPGEYVEKFSDMGIDIIYFHPEADQHPTRTIDKIKKKQKRVGIAINPGTSISVIEELLPMIDYIMVMTVNPGFSGQLYLNHVESKIKRLASLKSNHHYQLMVDGAISAKKIRELGEIGVDGFVVGTSALFGKEESYEALVSKYKLGDGV</sequence>
<comment type="caution">
    <text evidence="11">The sequence shown here is derived from an EMBL/GenBank/DDBJ whole genome shotgun (WGS) entry which is preliminary data.</text>
</comment>
<dbReference type="RefSeq" id="WP_207107342.1">
    <property type="nucleotide sequence ID" value="NZ_JAFLVR010000010.1"/>
</dbReference>
<dbReference type="InterPro" id="IPR026019">
    <property type="entry name" value="Ribul_P_3_epim"/>
</dbReference>
<evidence type="ECO:0000256" key="9">
    <source>
        <dbReference type="ARBA" id="ARBA00023235"/>
    </source>
</evidence>
<organism evidence="11 12">
    <name type="scientific">Candidatus Enterococcus murrayae</name>
    <dbReference type="NCBI Taxonomy" id="2815321"/>
    <lineage>
        <taxon>Bacteria</taxon>
        <taxon>Bacillati</taxon>
        <taxon>Bacillota</taxon>
        <taxon>Bacilli</taxon>
        <taxon>Lactobacillales</taxon>
        <taxon>Enterococcaceae</taxon>
        <taxon>Enterococcus</taxon>
    </lineage>
</organism>
<dbReference type="CDD" id="cd00429">
    <property type="entry name" value="RPE"/>
    <property type="match status" value="1"/>
</dbReference>
<evidence type="ECO:0000256" key="7">
    <source>
        <dbReference type="ARBA" id="ARBA00013188"/>
    </source>
</evidence>
<protein>
    <recommendedName>
        <fullName evidence="7 10">Ribulose-phosphate 3-epimerase</fullName>
        <ecNumber evidence="7 10">5.1.3.1</ecNumber>
    </recommendedName>
</protein>
<dbReference type="EC" id="5.1.3.1" evidence="7 10"/>
<keyword evidence="12" id="KW-1185">Reference proteome</keyword>
<dbReference type="InterPro" id="IPR011060">
    <property type="entry name" value="RibuloseP-bd_barrel"/>
</dbReference>
<dbReference type="SUPFAM" id="SSF51366">
    <property type="entry name" value="Ribulose-phoshate binding barrel"/>
    <property type="match status" value="1"/>
</dbReference>
<dbReference type="InterPro" id="IPR000056">
    <property type="entry name" value="Ribul_P_3_epim-like"/>
</dbReference>
<comment type="catalytic activity">
    <reaction evidence="1">
        <text>D-ribulose 5-phosphate = D-xylulose 5-phosphate</text>
        <dbReference type="Rhea" id="RHEA:13677"/>
        <dbReference type="ChEBI" id="CHEBI:57737"/>
        <dbReference type="ChEBI" id="CHEBI:58121"/>
        <dbReference type="EC" id="5.1.3.1"/>
    </reaction>
</comment>
<gene>
    <name evidence="11" type="primary">rpe</name>
    <name evidence="11" type="ORF">JZO85_04550</name>
</gene>
<evidence type="ECO:0000256" key="2">
    <source>
        <dbReference type="ARBA" id="ARBA00001936"/>
    </source>
</evidence>
<proteinExistence type="inferred from homology"/>